<dbReference type="InterPro" id="IPR013989">
    <property type="entry name" value="Dev_and_cell_death_domain"/>
</dbReference>
<comment type="caution">
    <text evidence="3">The sequence shown here is derived from an EMBL/GenBank/DDBJ whole genome shotgun (WGS) entry which is preliminary data.</text>
</comment>
<reference evidence="3" key="2">
    <citation type="submission" date="2020-10" db="EMBL/GenBank/DDBJ databases">
        <authorList>
            <person name="Cooper E.A."/>
            <person name="Brenton Z.W."/>
            <person name="Flinn B.S."/>
            <person name="Jenkins J."/>
            <person name="Shu S."/>
            <person name="Flowers D."/>
            <person name="Luo F."/>
            <person name="Wang Y."/>
            <person name="Xia P."/>
            <person name="Barry K."/>
            <person name="Daum C."/>
            <person name="Lipzen A."/>
            <person name="Yoshinaga Y."/>
            <person name="Schmutz J."/>
            <person name="Saski C."/>
            <person name="Vermerris W."/>
            <person name="Kresovich S."/>
        </authorList>
    </citation>
    <scope>NUCLEOTIDE SEQUENCE</scope>
</reference>
<dbReference type="AlphaFoldDB" id="A0A921Q101"/>
<feature type="compositionally biased region" description="Polar residues" evidence="1">
    <location>
        <begin position="117"/>
        <end position="152"/>
    </location>
</feature>
<feature type="domain" description="DCD" evidence="2">
    <location>
        <begin position="256"/>
        <end position="383"/>
    </location>
</feature>
<dbReference type="PANTHER" id="PTHR46444">
    <property type="entry name" value="DCD (DEVELOPMENT AND CELL DEATH) DOMAIN PROTEIN-RELATED"/>
    <property type="match status" value="1"/>
</dbReference>
<feature type="compositionally biased region" description="Low complexity" evidence="1">
    <location>
        <begin position="186"/>
        <end position="199"/>
    </location>
</feature>
<dbReference type="SMART" id="SM00767">
    <property type="entry name" value="DCD"/>
    <property type="match status" value="1"/>
</dbReference>
<dbReference type="PANTHER" id="PTHR46444:SF4">
    <property type="entry name" value="OS06G0227200 PROTEIN"/>
    <property type="match status" value="1"/>
</dbReference>
<proteinExistence type="predicted"/>
<name>A0A921Q101_SORBI</name>
<dbReference type="Pfam" id="PF10539">
    <property type="entry name" value="Dev_Cell_Death"/>
    <property type="match status" value="1"/>
</dbReference>
<evidence type="ECO:0000313" key="3">
    <source>
        <dbReference type="EMBL" id="KAG0513558.1"/>
    </source>
</evidence>
<protein>
    <recommendedName>
        <fullName evidence="2">DCD domain-containing protein</fullName>
    </recommendedName>
</protein>
<feature type="compositionally biased region" description="Low complexity" evidence="1">
    <location>
        <begin position="165"/>
        <end position="175"/>
    </location>
</feature>
<reference evidence="3" key="1">
    <citation type="journal article" date="2019" name="BMC Genomics">
        <title>A new reference genome for Sorghum bicolor reveals high levels of sequence similarity between sweet and grain genotypes: implications for the genetics of sugar metabolism.</title>
        <authorList>
            <person name="Cooper E.A."/>
            <person name="Brenton Z.W."/>
            <person name="Flinn B.S."/>
            <person name="Jenkins J."/>
            <person name="Shu S."/>
            <person name="Flowers D."/>
            <person name="Luo F."/>
            <person name="Wang Y."/>
            <person name="Xia P."/>
            <person name="Barry K."/>
            <person name="Daum C."/>
            <person name="Lipzen A."/>
            <person name="Yoshinaga Y."/>
            <person name="Schmutz J."/>
            <person name="Saski C."/>
            <person name="Vermerris W."/>
            <person name="Kresovich S."/>
        </authorList>
    </citation>
    <scope>NUCLEOTIDE SEQUENCE</scope>
</reference>
<dbReference type="Gramene" id="EER89470">
    <property type="protein sequence ID" value="EER89470"/>
    <property type="gene ID" value="SORBI_3010G092300"/>
</dbReference>
<dbReference type="PROSITE" id="PS51222">
    <property type="entry name" value="DCD"/>
    <property type="match status" value="1"/>
</dbReference>
<feature type="compositionally biased region" description="Basic residues" evidence="1">
    <location>
        <begin position="218"/>
        <end position="227"/>
    </location>
</feature>
<feature type="region of interest" description="Disordered" evidence="1">
    <location>
        <begin position="1"/>
        <end position="251"/>
    </location>
</feature>
<gene>
    <name evidence="3" type="ORF">BDA96_10G112700</name>
</gene>
<evidence type="ECO:0000256" key="1">
    <source>
        <dbReference type="SAM" id="MobiDB-lite"/>
    </source>
</evidence>
<dbReference type="OrthoDB" id="1920894at2759"/>
<dbReference type="EMBL" id="CM027689">
    <property type="protein sequence ID" value="KAG0513558.1"/>
    <property type="molecule type" value="Genomic_DNA"/>
</dbReference>
<organism evidence="3 4">
    <name type="scientific">Sorghum bicolor</name>
    <name type="common">Sorghum</name>
    <name type="synonym">Sorghum vulgare</name>
    <dbReference type="NCBI Taxonomy" id="4558"/>
    <lineage>
        <taxon>Eukaryota</taxon>
        <taxon>Viridiplantae</taxon>
        <taxon>Streptophyta</taxon>
        <taxon>Embryophyta</taxon>
        <taxon>Tracheophyta</taxon>
        <taxon>Spermatophyta</taxon>
        <taxon>Magnoliopsida</taxon>
        <taxon>Liliopsida</taxon>
        <taxon>Poales</taxon>
        <taxon>Poaceae</taxon>
        <taxon>PACMAD clade</taxon>
        <taxon>Panicoideae</taxon>
        <taxon>Andropogonodae</taxon>
        <taxon>Andropogoneae</taxon>
        <taxon>Sorghinae</taxon>
        <taxon>Sorghum</taxon>
    </lineage>
</organism>
<dbReference type="OMA" id="PRFDDER"/>
<feature type="compositionally biased region" description="Low complexity" evidence="1">
    <location>
        <begin position="66"/>
        <end position="79"/>
    </location>
</feature>
<dbReference type="Proteomes" id="UP000807115">
    <property type="component" value="Chromosome 10"/>
</dbReference>
<dbReference type="KEGG" id="sbi:8065522"/>
<accession>A0A921Q101</accession>
<evidence type="ECO:0000313" key="4">
    <source>
        <dbReference type="Proteomes" id="UP000807115"/>
    </source>
</evidence>
<evidence type="ECO:0000259" key="2">
    <source>
        <dbReference type="PROSITE" id="PS51222"/>
    </source>
</evidence>
<feature type="compositionally biased region" description="Basic and acidic residues" evidence="1">
    <location>
        <begin position="228"/>
        <end position="251"/>
    </location>
</feature>
<sequence>MVKKPNGAAKATATSADAAAQPSKANPSTPGSVKARPTKANPSTPGTGKATKFKKVKVKANREKPAVAAAAVDKVAPVGAGTGDGDADASAVLPQPSNVAEAVQKQPSDVADEASPVVQTQPSNVAEASPVVQTPKSTTFAEASPVAQTQKPATDAEGSVPAPMPAIAEASASSPKPKPKPKPKPAHANADAAAAISASKGKDKAVDADNNGSDGRMKSRRRRGRGGKGKEVVEDGGSKGKEGKKSVGKKEERGDRKVAGFIFMCNAKTKKECYQNRLFGMPSGKIGMVKKIRPGVKLFLYDFDLKLLYGVYKAASHGGLNLVQEAFNGKFPAQVKFNIDKDCRPLPESSLKQAIKENYSARSKFDPELTTRQVQRLLSLFKSVNAPQSVPNNHREERRHYEERRMPYHHFEERRPSLPIEEVRQPRFDEERRPAVRHVPLEDPYRAPRFAPVQGDHHRYYQPPALAPEPRHIPLVLEPRYVPPALDHHHGPTVPELRHVPAAYYRTLAPSGDSYYRPVENLVPERYATVADITTRDPIIRDHTALPGEASARADRLDDLYRTRGAHVEDLYRPGEIAARADRVGITTRADRVEELYRSDRLVNRAVDPPHSAYLTAGYETNPAYAETSIRPVSARVSGPGAPVSSHYSFTGGPVYR</sequence>
<feature type="compositionally biased region" description="Low complexity" evidence="1">
    <location>
        <begin position="8"/>
        <end position="25"/>
    </location>
</feature>